<accession>A0A978VT26</accession>
<evidence type="ECO:0000313" key="2">
    <source>
        <dbReference type="EMBL" id="KAH7541971.1"/>
    </source>
</evidence>
<dbReference type="SUPFAM" id="SSF56019">
    <property type="entry name" value="The spindle assembly checkpoint protein mad2"/>
    <property type="match status" value="1"/>
</dbReference>
<dbReference type="Gene3D" id="3.30.900.10">
    <property type="entry name" value="HORMA domain"/>
    <property type="match status" value="1"/>
</dbReference>
<dbReference type="Pfam" id="PF02301">
    <property type="entry name" value="HORMA"/>
    <property type="match status" value="1"/>
</dbReference>
<feature type="domain" description="HORMA" evidence="1">
    <location>
        <begin position="12"/>
        <end position="127"/>
    </location>
</feature>
<dbReference type="GO" id="GO:0016035">
    <property type="term" value="C:zeta DNA polymerase complex"/>
    <property type="evidence" value="ECO:0007669"/>
    <property type="project" value="TreeGrafter"/>
</dbReference>
<comment type="caution">
    <text evidence="2">The sequence shown here is derived from an EMBL/GenBank/DDBJ whole genome shotgun (WGS) entry which is preliminary data.</text>
</comment>
<evidence type="ECO:0000259" key="1">
    <source>
        <dbReference type="PROSITE" id="PS50815"/>
    </source>
</evidence>
<reference evidence="2" key="1">
    <citation type="journal article" date="2021" name="Front. Plant Sci.">
        <title>Chromosome-Scale Genome Assembly for Chinese Sour Jujube and Insights Into Its Genome Evolution and Domestication Signature.</title>
        <authorList>
            <person name="Shen L.-Y."/>
            <person name="Luo H."/>
            <person name="Wang X.-L."/>
            <person name="Wang X.-M."/>
            <person name="Qiu X.-J."/>
            <person name="Liu H."/>
            <person name="Zhou S.-S."/>
            <person name="Jia K.-H."/>
            <person name="Nie S."/>
            <person name="Bao Y.-T."/>
            <person name="Zhang R.-G."/>
            <person name="Yun Q.-Z."/>
            <person name="Chai Y.-H."/>
            <person name="Lu J.-Y."/>
            <person name="Li Y."/>
            <person name="Zhao S.-W."/>
            <person name="Mao J.-F."/>
            <person name="Jia S.-G."/>
            <person name="Mao Y.-M."/>
        </authorList>
    </citation>
    <scope>NUCLEOTIDE SEQUENCE</scope>
    <source>
        <strain evidence="2">AT0</strain>
        <tissue evidence="2">Leaf</tissue>
    </source>
</reference>
<organism evidence="2 3">
    <name type="scientific">Ziziphus jujuba var. spinosa</name>
    <dbReference type="NCBI Taxonomy" id="714518"/>
    <lineage>
        <taxon>Eukaryota</taxon>
        <taxon>Viridiplantae</taxon>
        <taxon>Streptophyta</taxon>
        <taxon>Embryophyta</taxon>
        <taxon>Tracheophyta</taxon>
        <taxon>Spermatophyta</taxon>
        <taxon>Magnoliopsida</taxon>
        <taxon>eudicotyledons</taxon>
        <taxon>Gunneridae</taxon>
        <taxon>Pentapetalae</taxon>
        <taxon>rosids</taxon>
        <taxon>fabids</taxon>
        <taxon>Rosales</taxon>
        <taxon>Rhamnaceae</taxon>
        <taxon>Paliureae</taxon>
        <taxon>Ziziphus</taxon>
    </lineage>
</organism>
<sequence length="127" mass="14297">MHLSEGNIITKIASDEAARILVKVAITSIVFLKGVYPTGALERRRYMNLVVQRARHPELRDNSHSVISCLLPFIQMGLVERAAVIFFNSNNKIIERFLFKVVVNQSYGSNVGEAPNIWIVKLDLSSK</sequence>
<dbReference type="InterPro" id="IPR045091">
    <property type="entry name" value="Mad2-like"/>
</dbReference>
<protein>
    <recommendedName>
        <fullName evidence="1">HORMA domain-containing protein</fullName>
    </recommendedName>
</protein>
<proteinExistence type="predicted"/>
<dbReference type="Proteomes" id="UP000813462">
    <property type="component" value="Unassembled WGS sequence"/>
</dbReference>
<gene>
    <name evidence="2" type="ORF">FEM48_Zijuj02G0023900</name>
</gene>
<dbReference type="PROSITE" id="PS50815">
    <property type="entry name" value="HORMA"/>
    <property type="match status" value="1"/>
</dbReference>
<dbReference type="PANTHER" id="PTHR11842:SF10">
    <property type="entry name" value="MITOTIC SPINDLE ASSEMBLY CHECKPOINT PROTEIN MAD2B"/>
    <property type="match status" value="1"/>
</dbReference>
<dbReference type="InterPro" id="IPR003511">
    <property type="entry name" value="HORMA_dom"/>
</dbReference>
<dbReference type="PANTHER" id="PTHR11842">
    <property type="entry name" value="MITOTIC SPINDLE ASSEMBLY CHECKPOINT PROTEIN MAD2"/>
    <property type="match status" value="1"/>
</dbReference>
<dbReference type="EMBL" id="JAEACU010000002">
    <property type="protein sequence ID" value="KAH7541971.1"/>
    <property type="molecule type" value="Genomic_DNA"/>
</dbReference>
<evidence type="ECO:0000313" key="3">
    <source>
        <dbReference type="Proteomes" id="UP000813462"/>
    </source>
</evidence>
<dbReference type="InterPro" id="IPR036570">
    <property type="entry name" value="HORMA_dom_sf"/>
</dbReference>
<dbReference type="AlphaFoldDB" id="A0A978VT26"/>
<name>A0A978VT26_ZIZJJ</name>